<sequence>MTTNYPGAFSRHQQETRSAITFQDRNLTRKALIARQIGLRQSANANLAAVIPTVPEIPGSSRAEILEALRPGNADEVAVALHQRERIQADLDRGRRPEQIVASGDLRTVVALLDWLPSMPGVKDSPHREDIEAEIGALAFDRLAALGHEPAAQRIQAEQESAGPAAWARVLTEAQAGEISTGAWTALYRADPEGYQEAQAAEVPGLGDEVRRFDISAAREVEASAGVQGIR</sequence>
<keyword evidence="2" id="KW-1185">Reference proteome</keyword>
<gene>
    <name evidence="1" type="ORF">FB391_3807</name>
</gene>
<dbReference type="RefSeq" id="WP_141896750.1">
    <property type="nucleotide sequence ID" value="NZ_BAABLH010000006.1"/>
</dbReference>
<proteinExistence type="predicted"/>
<accession>A0A543EAQ1</accession>
<dbReference type="EMBL" id="VFPE01000008">
    <property type="protein sequence ID" value="TQM18674.1"/>
    <property type="molecule type" value="Genomic_DNA"/>
</dbReference>
<dbReference type="AlphaFoldDB" id="A0A543EAQ1"/>
<reference evidence="1 2" key="1">
    <citation type="submission" date="2019-06" db="EMBL/GenBank/DDBJ databases">
        <title>Sequencing the genomes of 1000 actinobacteria strains.</title>
        <authorList>
            <person name="Klenk H.-P."/>
        </authorList>
    </citation>
    <scope>NUCLEOTIDE SEQUENCE [LARGE SCALE GENOMIC DNA]</scope>
    <source>
        <strain evidence="1 2">DSM 105492</strain>
    </source>
</reference>
<evidence type="ECO:0000313" key="2">
    <source>
        <dbReference type="Proteomes" id="UP000320235"/>
    </source>
</evidence>
<evidence type="ECO:0000313" key="1">
    <source>
        <dbReference type="EMBL" id="TQM18674.1"/>
    </source>
</evidence>
<comment type="caution">
    <text evidence="1">The sequence shown here is derived from an EMBL/GenBank/DDBJ whole genome shotgun (WGS) entry which is preliminary data.</text>
</comment>
<name>A0A543EAQ1_9MICO</name>
<organism evidence="1 2">
    <name type="scientific">Microbacterium kyungheense</name>
    <dbReference type="NCBI Taxonomy" id="1263636"/>
    <lineage>
        <taxon>Bacteria</taxon>
        <taxon>Bacillati</taxon>
        <taxon>Actinomycetota</taxon>
        <taxon>Actinomycetes</taxon>
        <taxon>Micrococcales</taxon>
        <taxon>Microbacteriaceae</taxon>
        <taxon>Microbacterium</taxon>
    </lineage>
</organism>
<protein>
    <submittedName>
        <fullName evidence="1">Uncharacterized protein</fullName>
    </submittedName>
</protein>
<dbReference type="Proteomes" id="UP000320235">
    <property type="component" value="Unassembled WGS sequence"/>
</dbReference>